<accession>A0A2P2NWF2</accession>
<organism evidence="1">
    <name type="scientific">Rhizophora mucronata</name>
    <name type="common">Asiatic mangrove</name>
    <dbReference type="NCBI Taxonomy" id="61149"/>
    <lineage>
        <taxon>Eukaryota</taxon>
        <taxon>Viridiplantae</taxon>
        <taxon>Streptophyta</taxon>
        <taxon>Embryophyta</taxon>
        <taxon>Tracheophyta</taxon>
        <taxon>Spermatophyta</taxon>
        <taxon>Magnoliopsida</taxon>
        <taxon>eudicotyledons</taxon>
        <taxon>Gunneridae</taxon>
        <taxon>Pentapetalae</taxon>
        <taxon>rosids</taxon>
        <taxon>fabids</taxon>
        <taxon>Malpighiales</taxon>
        <taxon>Rhizophoraceae</taxon>
        <taxon>Rhizophora</taxon>
    </lineage>
</organism>
<sequence length="49" mass="5548">MPPESSETDYRTVAQCNRVSKIDHITDQANFSSTILGNRPRSIRPKMAK</sequence>
<evidence type="ECO:0000313" key="1">
    <source>
        <dbReference type="EMBL" id="MBX46749.1"/>
    </source>
</evidence>
<dbReference type="EMBL" id="GGEC01066265">
    <property type="protein sequence ID" value="MBX46749.1"/>
    <property type="molecule type" value="Transcribed_RNA"/>
</dbReference>
<protein>
    <submittedName>
        <fullName evidence="1">Uncharacterized protein</fullName>
    </submittedName>
</protein>
<reference evidence="1" key="1">
    <citation type="submission" date="2018-02" db="EMBL/GenBank/DDBJ databases">
        <title>Rhizophora mucronata_Transcriptome.</title>
        <authorList>
            <person name="Meera S.P."/>
            <person name="Sreeshan A."/>
            <person name="Augustine A."/>
        </authorList>
    </citation>
    <scope>NUCLEOTIDE SEQUENCE</scope>
    <source>
        <tissue evidence="1">Leaf</tissue>
    </source>
</reference>
<dbReference type="AlphaFoldDB" id="A0A2P2NWF2"/>
<name>A0A2P2NWF2_RHIMU</name>
<proteinExistence type="predicted"/>